<keyword evidence="3" id="KW-1185">Reference proteome</keyword>
<proteinExistence type="predicted"/>
<dbReference type="InParanoid" id="A0A7R8UFI6"/>
<feature type="region of interest" description="Disordered" evidence="1">
    <location>
        <begin position="1"/>
        <end position="32"/>
    </location>
</feature>
<dbReference type="EMBL" id="LR899009">
    <property type="protein sequence ID" value="CAD7079871.1"/>
    <property type="molecule type" value="Genomic_DNA"/>
</dbReference>
<evidence type="ECO:0000313" key="3">
    <source>
        <dbReference type="Proteomes" id="UP000594454"/>
    </source>
</evidence>
<organism evidence="2 3">
    <name type="scientific">Hermetia illucens</name>
    <name type="common">Black soldier fly</name>
    <dbReference type="NCBI Taxonomy" id="343691"/>
    <lineage>
        <taxon>Eukaryota</taxon>
        <taxon>Metazoa</taxon>
        <taxon>Ecdysozoa</taxon>
        <taxon>Arthropoda</taxon>
        <taxon>Hexapoda</taxon>
        <taxon>Insecta</taxon>
        <taxon>Pterygota</taxon>
        <taxon>Neoptera</taxon>
        <taxon>Endopterygota</taxon>
        <taxon>Diptera</taxon>
        <taxon>Brachycera</taxon>
        <taxon>Stratiomyomorpha</taxon>
        <taxon>Stratiomyidae</taxon>
        <taxon>Hermetiinae</taxon>
        <taxon>Hermetia</taxon>
    </lineage>
</organism>
<evidence type="ECO:0000256" key="1">
    <source>
        <dbReference type="SAM" id="MobiDB-lite"/>
    </source>
</evidence>
<gene>
    <name evidence="2" type="ORF">HERILL_LOCUS3058</name>
</gene>
<evidence type="ECO:0000313" key="2">
    <source>
        <dbReference type="EMBL" id="CAD7079871.1"/>
    </source>
</evidence>
<dbReference type="AlphaFoldDB" id="A0A7R8UFI6"/>
<dbReference type="Proteomes" id="UP000594454">
    <property type="component" value="Chromosome 1"/>
</dbReference>
<accession>A0A7R8UFI6</accession>
<name>A0A7R8UFI6_HERIL</name>
<protein>
    <submittedName>
        <fullName evidence="2">Uncharacterized protein</fullName>
    </submittedName>
</protein>
<sequence length="126" mass="14601">MERGEATATTSGAVEQPDHRRHTAGKNRKANRETLRAMMKLAFTREELKQITKKEGNSYKMGTDYNDYKQEIEEARHEHLRIWQSRRGHGPQTGKIQEHLGGQTAERAVPETRQRGQHQARPEWGQ</sequence>
<feature type="compositionally biased region" description="Basic residues" evidence="1">
    <location>
        <begin position="19"/>
        <end position="29"/>
    </location>
</feature>
<reference evidence="2 3" key="1">
    <citation type="submission" date="2020-11" db="EMBL/GenBank/DDBJ databases">
        <authorList>
            <person name="Wallbank WR R."/>
            <person name="Pardo Diaz C."/>
            <person name="Kozak K."/>
            <person name="Martin S."/>
            <person name="Jiggins C."/>
            <person name="Moest M."/>
            <person name="Warren A I."/>
            <person name="Generalovic N T."/>
            <person name="Byers J.R.P. K."/>
            <person name="Montejo-Kovacevich G."/>
            <person name="Yen C E."/>
        </authorList>
    </citation>
    <scope>NUCLEOTIDE SEQUENCE [LARGE SCALE GENOMIC DNA]</scope>
</reference>
<feature type="region of interest" description="Disordered" evidence="1">
    <location>
        <begin position="85"/>
        <end position="126"/>
    </location>
</feature>